<organism evidence="5 6">
    <name type="scientific">Asticcacaulis currens</name>
    <dbReference type="NCBI Taxonomy" id="2984210"/>
    <lineage>
        <taxon>Bacteria</taxon>
        <taxon>Pseudomonadati</taxon>
        <taxon>Pseudomonadota</taxon>
        <taxon>Alphaproteobacteria</taxon>
        <taxon>Caulobacterales</taxon>
        <taxon>Caulobacteraceae</taxon>
        <taxon>Asticcacaulis</taxon>
    </lineage>
</organism>
<keyword evidence="6" id="KW-1185">Reference proteome</keyword>
<protein>
    <submittedName>
        <fullName evidence="5">PAS domain-containing methyl-accepting chemotaxis protein</fullName>
    </submittedName>
</protein>
<dbReference type="InterPro" id="IPR035965">
    <property type="entry name" value="PAS-like_dom_sf"/>
</dbReference>
<dbReference type="Gene3D" id="1.10.287.950">
    <property type="entry name" value="Methyl-accepting chemotaxis protein"/>
    <property type="match status" value="1"/>
</dbReference>
<dbReference type="PROSITE" id="PS50113">
    <property type="entry name" value="PAC"/>
    <property type="match status" value="2"/>
</dbReference>
<dbReference type="PROSITE" id="PS50111">
    <property type="entry name" value="CHEMOTAXIS_TRANSDUC_2"/>
    <property type="match status" value="1"/>
</dbReference>
<dbReference type="SMART" id="SM00091">
    <property type="entry name" value="PAS"/>
    <property type="match status" value="3"/>
</dbReference>
<comment type="caution">
    <text evidence="5">The sequence shown here is derived from an EMBL/GenBank/DDBJ whole genome shotgun (WGS) entry which is preliminary data.</text>
</comment>
<evidence type="ECO:0000259" key="4">
    <source>
        <dbReference type="PROSITE" id="PS50113"/>
    </source>
</evidence>
<keyword evidence="1" id="KW-0807">Transducer</keyword>
<dbReference type="PRINTS" id="PR00260">
    <property type="entry name" value="CHEMTRNSDUCR"/>
</dbReference>
<dbReference type="Proteomes" id="UP001216595">
    <property type="component" value="Unassembled WGS sequence"/>
</dbReference>
<evidence type="ECO:0000256" key="1">
    <source>
        <dbReference type="PROSITE-ProRule" id="PRU00284"/>
    </source>
</evidence>
<sequence length="565" mass="62375">MVAFEFWQIKHSNGQDPEGLLRAIEATQAVIEFDLDGRILAANANFLATVGYSLSEVIGKHHSMFLTPDEVSTPAYLAFWKDLKSGIPKKGEFRRRAKDGRDVYLEAVYNPVLDKAGRPYKVIKVAADVTQRKLKDLDLESKVSAISRSQAMIEFALDGTILTANANFLSVLGYSLEEIVGRHHRMFVDEREQKSPEYEAFWKRLRSGEYISTRFKRIAKGGREVVIQASYNPVFGVDGRPVKIVKFATDITTQAQKDADNLGQLEAISRAQAVIEFALDGTILKANDNFLKTMGYRHDEICGKHHRMFVDEEFAQSDDYRQFWEKLARGEFVAGEFHRHAKGGRTVYIQATYNAILDIDGRPYKIVKFATDVTARRIALNRTTELSHSLQDLSAAVEEMAATGRSIADTMTQTKAAADQANQCVTDADESARQLASAAGQMDGIVELISNITSQINLLALNATIESARAGEAGRGFAVVATEVKNLATQARKATEQISSEISGVRASSSAVVEALNMIRRTVSNVQEQVLFTAGAVEEQSVTSQDMARNMQIASSEAENIVRAA</sequence>
<dbReference type="InterPro" id="IPR004089">
    <property type="entry name" value="MCPsignal_dom"/>
</dbReference>
<dbReference type="SUPFAM" id="SSF58104">
    <property type="entry name" value="Methyl-accepting chemotaxis protein (MCP) signaling domain"/>
    <property type="match status" value="1"/>
</dbReference>
<dbReference type="InterPro" id="IPR013656">
    <property type="entry name" value="PAS_4"/>
</dbReference>
<dbReference type="RefSeq" id="WP_272740249.1">
    <property type="nucleotide sequence ID" value="NZ_JAQQKW010000002.1"/>
</dbReference>
<dbReference type="Pfam" id="PF08448">
    <property type="entry name" value="PAS_4"/>
    <property type="match status" value="1"/>
</dbReference>
<dbReference type="Gene3D" id="3.30.450.20">
    <property type="entry name" value="PAS domain"/>
    <property type="match status" value="3"/>
</dbReference>
<proteinExistence type="predicted"/>
<dbReference type="PANTHER" id="PTHR24422">
    <property type="entry name" value="CHEMOTAXIS PROTEIN METHYLTRANSFERASE"/>
    <property type="match status" value="1"/>
</dbReference>
<feature type="domain" description="PAS" evidence="3">
    <location>
        <begin position="158"/>
        <end position="182"/>
    </location>
</feature>
<evidence type="ECO:0000259" key="2">
    <source>
        <dbReference type="PROSITE" id="PS50111"/>
    </source>
</evidence>
<name>A0ABT5IBC2_9CAUL</name>
<dbReference type="SMART" id="SM00086">
    <property type="entry name" value="PAC"/>
    <property type="match status" value="3"/>
</dbReference>
<dbReference type="InterPro" id="IPR004090">
    <property type="entry name" value="Chemotax_Me-accpt_rcpt"/>
</dbReference>
<dbReference type="SMART" id="SM00283">
    <property type="entry name" value="MA"/>
    <property type="match status" value="1"/>
</dbReference>
<feature type="domain" description="PAC" evidence="4">
    <location>
        <begin position="89"/>
        <end position="141"/>
    </location>
</feature>
<dbReference type="InterPro" id="IPR050903">
    <property type="entry name" value="Bact_Chemotaxis_MeTrfase"/>
</dbReference>
<dbReference type="NCBIfam" id="TIGR00229">
    <property type="entry name" value="sensory_box"/>
    <property type="match status" value="3"/>
</dbReference>
<dbReference type="CDD" id="cd00130">
    <property type="entry name" value="PAS"/>
    <property type="match status" value="3"/>
</dbReference>
<evidence type="ECO:0000313" key="6">
    <source>
        <dbReference type="Proteomes" id="UP001216595"/>
    </source>
</evidence>
<reference evidence="5 6" key="1">
    <citation type="submission" date="2023-01" db="EMBL/GenBank/DDBJ databases">
        <title>Novel species of the genus Asticcacaulis isolated from rivers.</title>
        <authorList>
            <person name="Lu H."/>
        </authorList>
    </citation>
    <scope>NUCLEOTIDE SEQUENCE [LARGE SCALE GENOMIC DNA]</scope>
    <source>
        <strain evidence="5 6">DXS10W</strain>
    </source>
</reference>
<dbReference type="PROSITE" id="PS50112">
    <property type="entry name" value="PAS"/>
    <property type="match status" value="2"/>
</dbReference>
<evidence type="ECO:0000259" key="3">
    <source>
        <dbReference type="PROSITE" id="PS50112"/>
    </source>
</evidence>
<dbReference type="Pfam" id="PF08447">
    <property type="entry name" value="PAS_3"/>
    <property type="match status" value="2"/>
</dbReference>
<accession>A0ABT5IBC2</accession>
<dbReference type="InterPro" id="IPR013655">
    <property type="entry name" value="PAS_fold_3"/>
</dbReference>
<dbReference type="InterPro" id="IPR000014">
    <property type="entry name" value="PAS"/>
</dbReference>
<feature type="domain" description="Methyl-accepting transducer" evidence="2">
    <location>
        <begin position="385"/>
        <end position="565"/>
    </location>
</feature>
<feature type="domain" description="PAC" evidence="4">
    <location>
        <begin position="333"/>
        <end position="385"/>
    </location>
</feature>
<dbReference type="SUPFAM" id="SSF55785">
    <property type="entry name" value="PYP-like sensor domain (PAS domain)"/>
    <property type="match status" value="3"/>
</dbReference>
<dbReference type="PANTHER" id="PTHR24422:SF10">
    <property type="entry name" value="CHEMOTAXIS PROTEIN METHYLTRANSFERASE 2"/>
    <property type="match status" value="1"/>
</dbReference>
<dbReference type="Pfam" id="PF00015">
    <property type="entry name" value="MCPsignal"/>
    <property type="match status" value="1"/>
</dbReference>
<dbReference type="InterPro" id="IPR000700">
    <property type="entry name" value="PAS-assoc_C"/>
</dbReference>
<evidence type="ECO:0000313" key="5">
    <source>
        <dbReference type="EMBL" id="MDC7693486.1"/>
    </source>
</evidence>
<feature type="domain" description="PAS" evidence="3">
    <location>
        <begin position="16"/>
        <end position="70"/>
    </location>
</feature>
<dbReference type="EMBL" id="JAQQKW010000002">
    <property type="protein sequence ID" value="MDC7693486.1"/>
    <property type="molecule type" value="Genomic_DNA"/>
</dbReference>
<dbReference type="InterPro" id="IPR001610">
    <property type="entry name" value="PAC"/>
</dbReference>
<gene>
    <name evidence="5" type="ORF">PQU94_04220</name>
</gene>